<keyword evidence="7" id="KW-0732">Signal</keyword>
<evidence type="ECO:0000256" key="2">
    <source>
        <dbReference type="ARBA" id="ARBA00023136"/>
    </source>
</evidence>
<evidence type="ECO:0000313" key="8">
    <source>
        <dbReference type="EMBL" id="GMF42549.1"/>
    </source>
</evidence>
<dbReference type="GO" id="GO:0015926">
    <property type="term" value="F:glucosidase activity"/>
    <property type="evidence" value="ECO:0007669"/>
    <property type="project" value="TreeGrafter"/>
</dbReference>
<dbReference type="Gene3D" id="2.60.120.200">
    <property type="match status" value="2"/>
</dbReference>
<dbReference type="PANTHER" id="PTHR31361:SF1">
    <property type="entry name" value="BETA-GLUCAN SYNTHESIS-ASSOCIATED PROTEIN KRE6-RELATED"/>
    <property type="match status" value="1"/>
</dbReference>
<dbReference type="Pfam" id="PF03935">
    <property type="entry name" value="SKN1_KRE6_Sbg1"/>
    <property type="match status" value="3"/>
</dbReference>
<evidence type="ECO:0000256" key="7">
    <source>
        <dbReference type="SAM" id="SignalP"/>
    </source>
</evidence>
<keyword evidence="3" id="KW-0325">Glycoprotein</keyword>
<keyword evidence="9" id="KW-1185">Reference proteome</keyword>
<dbReference type="EMBL" id="BSXT01001454">
    <property type="protein sequence ID" value="GMF42549.1"/>
    <property type="molecule type" value="Genomic_DNA"/>
</dbReference>
<sequence>MRALVSFLTALGLPWGLSTCDKNIVAAATAKEYPTKSGIKPWIDPATPDSVHHITTSRGESWKLVMSDEFNTVNRSFRPGDDHLWTSIEKPDGVNGALEVYSHNMTSTKCDDDETCYFYIEAVDDVSKLTVYNAYLNPARYENVTFYYRAGMVQSWNKFCFQGGLIEVRAQLPAAVSKKSGNPDLTLSKSGRVTSRSYYPTWPGEEYLIIFYLFSSRPLLQLTLVCFGLKLAGIWLMGNLGRAIFSASTARMWPFSYDRCEPDIFDPSNQRISACGDNPGYGLNKNQGRGAPEIDILEGGGVAISSSLQIAPGMPSDFRLFPAEEGYDSANMYCVFKYDCKTPGANYIDVPTAYYKKQRGHKSWYQGLRYAANNFCESSADDVQEVDAIKAAMEAGITDNTCSADTCPASSDANSDLNLIDGVGPDYWGINSNGTCFPVMNSYMGAYLCDPDNTNELCQRPRNSTTPRTNAMDSFSYQMDAISANWPVHLGAYTDYFVYQVEWVTGANGYVRWMGAGQPLFEVTADAFSVVPQNANKSNPQKLMVEEPMSLVLNVALSKSWGATPPNPGSECRGDGSDETTNNICGEFPMYLKVDYIRLYQDPKGNRGDDDYMQLTCDPASHPTKEWIEGHIEEYEDSDNPWREVTGRAFCKTDDDCTISNNGTQKLVTGKCVKSRCVCSHPDSWGGPRCTLALAEDTSGTSMSLSKRTYGPPMVISLGVAVVTLLSTFIASWMSVRMLRKQAQAAIEAAERKKLEQARPSFPTRTNLSIDEYDTPLPKDNYSQNFL</sequence>
<keyword evidence="4" id="KW-0961">Cell wall biogenesis/degradation</keyword>
<dbReference type="GO" id="GO:0005789">
    <property type="term" value="C:endoplasmic reticulum membrane"/>
    <property type="evidence" value="ECO:0007669"/>
    <property type="project" value="TreeGrafter"/>
</dbReference>
<evidence type="ECO:0000313" key="9">
    <source>
        <dbReference type="Proteomes" id="UP001165121"/>
    </source>
</evidence>
<reference evidence="8" key="1">
    <citation type="submission" date="2023-04" db="EMBL/GenBank/DDBJ databases">
        <title>Phytophthora fragariaefolia NBRC 109709.</title>
        <authorList>
            <person name="Ichikawa N."/>
            <person name="Sato H."/>
            <person name="Tonouchi N."/>
        </authorList>
    </citation>
    <scope>NUCLEOTIDE SEQUENCE</scope>
    <source>
        <strain evidence="8">NBRC 109709</strain>
    </source>
</reference>
<comment type="subcellular location">
    <subcellularLocation>
        <location evidence="1">Membrane</location>
    </subcellularLocation>
</comment>
<evidence type="ECO:0000256" key="3">
    <source>
        <dbReference type="ARBA" id="ARBA00023180"/>
    </source>
</evidence>
<dbReference type="AlphaFoldDB" id="A0A9W7CTH9"/>
<comment type="caution">
    <text evidence="8">The sequence shown here is derived from an EMBL/GenBank/DDBJ whole genome shotgun (WGS) entry which is preliminary data.</text>
</comment>
<feature type="region of interest" description="Disordered" evidence="5">
    <location>
        <begin position="766"/>
        <end position="787"/>
    </location>
</feature>
<keyword evidence="6" id="KW-1133">Transmembrane helix</keyword>
<evidence type="ECO:0000256" key="5">
    <source>
        <dbReference type="SAM" id="MobiDB-lite"/>
    </source>
</evidence>
<dbReference type="GO" id="GO:0006078">
    <property type="term" value="P:(1-&gt;6)-beta-D-glucan biosynthetic process"/>
    <property type="evidence" value="ECO:0007669"/>
    <property type="project" value="TreeGrafter"/>
</dbReference>
<evidence type="ECO:0000256" key="4">
    <source>
        <dbReference type="ARBA" id="ARBA00023316"/>
    </source>
</evidence>
<proteinExistence type="predicted"/>
<dbReference type="InterPro" id="IPR013320">
    <property type="entry name" value="ConA-like_dom_sf"/>
</dbReference>
<feature type="transmembrane region" description="Helical" evidence="6">
    <location>
        <begin position="714"/>
        <end position="734"/>
    </location>
</feature>
<protein>
    <submittedName>
        <fullName evidence="8">Unnamed protein product</fullName>
    </submittedName>
</protein>
<keyword evidence="2 6" id="KW-0472">Membrane</keyword>
<dbReference type="InterPro" id="IPR005629">
    <property type="entry name" value="Skn1/Kre6/Sbg1"/>
</dbReference>
<dbReference type="OrthoDB" id="412647at2759"/>
<dbReference type="PANTHER" id="PTHR31361">
    <property type="entry name" value="BETA-GLUCAN SYNTHESIS-ASSOCIATED PROTEIN KRE6-RELATED"/>
    <property type="match status" value="1"/>
</dbReference>
<organism evidence="8 9">
    <name type="scientific">Phytophthora fragariaefolia</name>
    <dbReference type="NCBI Taxonomy" id="1490495"/>
    <lineage>
        <taxon>Eukaryota</taxon>
        <taxon>Sar</taxon>
        <taxon>Stramenopiles</taxon>
        <taxon>Oomycota</taxon>
        <taxon>Peronosporomycetes</taxon>
        <taxon>Peronosporales</taxon>
        <taxon>Peronosporaceae</taxon>
        <taxon>Phytophthora</taxon>
    </lineage>
</organism>
<accession>A0A9W7CTH9</accession>
<dbReference type="GO" id="GO:0005886">
    <property type="term" value="C:plasma membrane"/>
    <property type="evidence" value="ECO:0007669"/>
    <property type="project" value="TreeGrafter"/>
</dbReference>
<feature type="chain" id="PRO_5040813234" evidence="7">
    <location>
        <begin position="21"/>
        <end position="787"/>
    </location>
</feature>
<gene>
    <name evidence="8" type="ORF">Pfra01_001398400</name>
</gene>
<keyword evidence="6" id="KW-0812">Transmembrane</keyword>
<evidence type="ECO:0000256" key="6">
    <source>
        <dbReference type="SAM" id="Phobius"/>
    </source>
</evidence>
<dbReference type="GO" id="GO:0071555">
    <property type="term" value="P:cell wall organization"/>
    <property type="evidence" value="ECO:0007669"/>
    <property type="project" value="UniProtKB-KW"/>
</dbReference>
<name>A0A9W7CTH9_9STRA</name>
<dbReference type="SUPFAM" id="SSF49899">
    <property type="entry name" value="Concanavalin A-like lectins/glucanases"/>
    <property type="match status" value="2"/>
</dbReference>
<dbReference type="FunFam" id="2.60.120.200:FF:000157">
    <property type="entry name" value="Beta-glucan synthesis-associated protein SKN1"/>
    <property type="match status" value="1"/>
</dbReference>
<evidence type="ECO:0000256" key="1">
    <source>
        <dbReference type="ARBA" id="ARBA00004370"/>
    </source>
</evidence>
<dbReference type="Proteomes" id="UP001165121">
    <property type="component" value="Unassembled WGS sequence"/>
</dbReference>
<feature type="signal peptide" evidence="7">
    <location>
        <begin position="1"/>
        <end position="20"/>
    </location>
</feature>